<proteinExistence type="predicted"/>
<dbReference type="Proteomes" id="UP001633002">
    <property type="component" value="Unassembled WGS sequence"/>
</dbReference>
<accession>A0ABD3GFT0</accession>
<feature type="compositionally biased region" description="Polar residues" evidence="1">
    <location>
        <begin position="86"/>
        <end position="97"/>
    </location>
</feature>
<dbReference type="AlphaFoldDB" id="A0ABD3GFT0"/>
<evidence type="ECO:0000313" key="2">
    <source>
        <dbReference type="EMBL" id="KAL3676925.1"/>
    </source>
</evidence>
<comment type="caution">
    <text evidence="2">The sequence shown here is derived from an EMBL/GenBank/DDBJ whole genome shotgun (WGS) entry which is preliminary data.</text>
</comment>
<sequence length="105" mass="11557">MPRQPKRPRDPPGPEGPSVRVPPAANRGGGRGHHQIQCQVQILGQSVRGGDRVARRIYQVGFVLIHRRMSTERMWDRVAEDVVSEPTATGRTSSSGETAIASPFY</sequence>
<evidence type="ECO:0000313" key="3">
    <source>
        <dbReference type="Proteomes" id="UP001633002"/>
    </source>
</evidence>
<feature type="region of interest" description="Disordered" evidence="1">
    <location>
        <begin position="1"/>
        <end position="34"/>
    </location>
</feature>
<gene>
    <name evidence="2" type="ORF">R1sor_026873</name>
</gene>
<dbReference type="EMBL" id="JBJQOH010000008">
    <property type="protein sequence ID" value="KAL3676925.1"/>
    <property type="molecule type" value="Genomic_DNA"/>
</dbReference>
<name>A0ABD3GFT0_9MARC</name>
<keyword evidence="3" id="KW-1185">Reference proteome</keyword>
<feature type="region of interest" description="Disordered" evidence="1">
    <location>
        <begin position="82"/>
        <end position="105"/>
    </location>
</feature>
<reference evidence="2 3" key="1">
    <citation type="submission" date="2024-09" db="EMBL/GenBank/DDBJ databases">
        <title>Chromosome-scale assembly of Riccia sorocarpa.</title>
        <authorList>
            <person name="Paukszto L."/>
        </authorList>
    </citation>
    <scope>NUCLEOTIDE SEQUENCE [LARGE SCALE GENOMIC DNA]</scope>
    <source>
        <strain evidence="2">LP-2024</strain>
        <tissue evidence="2">Aerial parts of the thallus</tissue>
    </source>
</reference>
<organism evidence="2 3">
    <name type="scientific">Riccia sorocarpa</name>
    <dbReference type="NCBI Taxonomy" id="122646"/>
    <lineage>
        <taxon>Eukaryota</taxon>
        <taxon>Viridiplantae</taxon>
        <taxon>Streptophyta</taxon>
        <taxon>Embryophyta</taxon>
        <taxon>Marchantiophyta</taxon>
        <taxon>Marchantiopsida</taxon>
        <taxon>Marchantiidae</taxon>
        <taxon>Marchantiales</taxon>
        <taxon>Ricciaceae</taxon>
        <taxon>Riccia</taxon>
    </lineage>
</organism>
<evidence type="ECO:0000256" key="1">
    <source>
        <dbReference type="SAM" id="MobiDB-lite"/>
    </source>
</evidence>
<protein>
    <submittedName>
        <fullName evidence="2">Uncharacterized protein</fullName>
    </submittedName>
</protein>